<dbReference type="EMBL" id="JAUSVX010000001">
    <property type="protein sequence ID" value="MDQ0468197.1"/>
    <property type="molecule type" value="Genomic_DNA"/>
</dbReference>
<accession>A0ABU0J4T5</accession>
<evidence type="ECO:0000256" key="3">
    <source>
        <dbReference type="ARBA" id="ARBA00022801"/>
    </source>
</evidence>
<dbReference type="NCBIfam" id="TIGR02022">
    <property type="entry name" value="hutF"/>
    <property type="match status" value="1"/>
</dbReference>
<keyword evidence="7" id="KW-1185">Reference proteome</keyword>
<dbReference type="InterPro" id="IPR032466">
    <property type="entry name" value="Metal_Hydrolase"/>
</dbReference>
<evidence type="ECO:0000313" key="6">
    <source>
        <dbReference type="EMBL" id="MDQ0468197.1"/>
    </source>
</evidence>
<proteinExistence type="predicted"/>
<dbReference type="InterPro" id="IPR006680">
    <property type="entry name" value="Amidohydro-rel"/>
</dbReference>
<dbReference type="InterPro" id="IPR010252">
    <property type="entry name" value="HutF"/>
</dbReference>
<dbReference type="GO" id="GO:0050416">
    <property type="term" value="F:formimidoylglutamate deiminase activity"/>
    <property type="evidence" value="ECO:0007669"/>
    <property type="project" value="UniProtKB-EC"/>
</dbReference>
<keyword evidence="2" id="KW-0479">Metal-binding</keyword>
<evidence type="ECO:0000256" key="4">
    <source>
        <dbReference type="ARBA" id="ARBA00022833"/>
    </source>
</evidence>
<dbReference type="SUPFAM" id="SSF51338">
    <property type="entry name" value="Composite domain of metallo-dependent hydrolases"/>
    <property type="match status" value="1"/>
</dbReference>
<reference evidence="6 7" key="1">
    <citation type="submission" date="2023-07" db="EMBL/GenBank/DDBJ databases">
        <title>Genomic Encyclopedia of Type Strains, Phase IV (KMG-IV): sequencing the most valuable type-strain genomes for metagenomic binning, comparative biology and taxonomic classification.</title>
        <authorList>
            <person name="Goeker M."/>
        </authorList>
    </citation>
    <scope>NUCLEOTIDE SEQUENCE [LARGE SCALE GENOMIC DNA]</scope>
    <source>
        <strain evidence="6 7">DSM 19619</strain>
    </source>
</reference>
<dbReference type="PANTHER" id="PTHR11271">
    <property type="entry name" value="GUANINE DEAMINASE"/>
    <property type="match status" value="1"/>
</dbReference>
<dbReference type="InterPro" id="IPR011059">
    <property type="entry name" value="Metal-dep_hydrolase_composite"/>
</dbReference>
<evidence type="ECO:0000256" key="2">
    <source>
        <dbReference type="ARBA" id="ARBA00022723"/>
    </source>
</evidence>
<evidence type="ECO:0000313" key="7">
    <source>
        <dbReference type="Proteomes" id="UP001242480"/>
    </source>
</evidence>
<sequence>MPAAPRTYRADAAFIAGSLRADVAISVDARGNIAPVGESAPQAERIAGIVLPGMPDLHSHAFQRAMAGLAERAGPEGDNFWSWREVMYRFLGVLSPEDVQAIAAQLYVECLKHGFTTVGEFHYLHNDPAGAVYDDPAELSWRVLAGAEAAGIGLTLMPVLYQASQFGGAPPTEGQRRFVLDDETFALVCEEVDKHIAGNADWRLGLAPHSLRAVTPEGLAEVVALRDSIDRSMPIHIHAAEQVREVEDCLAWSGRRPVDWLLDRGAGEGWCLIHATHMTDEERRRLAASGAVAGLCPTTEANLGDGFFPIRDFVDEGGLFGVGTDSNVSTSPVEELRWLEYGCRLQRRARNVVEREVGASVGRSLFSRALAGGTKALARPIGAIEAGRRADLVVLDPDHPALAGRPLDRVLDAFLFNGNDTPVRDVMVGGHFVVRDREHVREAPIREAFRRTVTRLADRLP</sequence>
<feature type="domain" description="Amidohydrolase-related" evidence="5">
    <location>
        <begin position="49"/>
        <end position="433"/>
    </location>
</feature>
<dbReference type="Pfam" id="PF01979">
    <property type="entry name" value="Amidohydro_1"/>
    <property type="match status" value="1"/>
</dbReference>
<keyword evidence="3 6" id="KW-0378">Hydrolase</keyword>
<dbReference type="InterPro" id="IPR051607">
    <property type="entry name" value="Metallo-dep_hydrolases"/>
</dbReference>
<dbReference type="NCBIfam" id="NF006681">
    <property type="entry name" value="PRK09229.1-2"/>
    <property type="match status" value="1"/>
</dbReference>
<keyword evidence="4" id="KW-0862">Zinc</keyword>
<comment type="caution">
    <text evidence="6">The sequence shown here is derived from an EMBL/GenBank/DDBJ whole genome shotgun (WGS) entry which is preliminary data.</text>
</comment>
<evidence type="ECO:0000256" key="1">
    <source>
        <dbReference type="ARBA" id="ARBA00001947"/>
    </source>
</evidence>
<dbReference type="Proteomes" id="UP001242480">
    <property type="component" value="Unassembled WGS sequence"/>
</dbReference>
<dbReference type="RefSeq" id="WP_307268945.1">
    <property type="nucleotide sequence ID" value="NZ_JAUSVX010000001.1"/>
</dbReference>
<name>A0ABU0J4T5_9HYPH</name>
<dbReference type="NCBIfam" id="NF006684">
    <property type="entry name" value="PRK09229.1-5"/>
    <property type="match status" value="1"/>
</dbReference>
<dbReference type="PANTHER" id="PTHR11271:SF48">
    <property type="entry name" value="AMIDOHYDROLASE-RELATED DOMAIN-CONTAINING PROTEIN"/>
    <property type="match status" value="1"/>
</dbReference>
<dbReference type="Gene3D" id="2.30.40.10">
    <property type="entry name" value="Urease, subunit C, domain 1"/>
    <property type="match status" value="1"/>
</dbReference>
<dbReference type="EC" id="3.5.3.13" evidence="6"/>
<dbReference type="Gene3D" id="3.20.20.140">
    <property type="entry name" value="Metal-dependent hydrolases"/>
    <property type="match status" value="1"/>
</dbReference>
<dbReference type="SUPFAM" id="SSF51556">
    <property type="entry name" value="Metallo-dependent hydrolases"/>
    <property type="match status" value="1"/>
</dbReference>
<protein>
    <submittedName>
        <fullName evidence="6">Formimidoylglutamate deiminase</fullName>
        <ecNumber evidence="6">3.5.3.13</ecNumber>
    </submittedName>
</protein>
<gene>
    <name evidence="6" type="ORF">QO011_001192</name>
</gene>
<evidence type="ECO:0000259" key="5">
    <source>
        <dbReference type="Pfam" id="PF01979"/>
    </source>
</evidence>
<organism evidence="6 7">
    <name type="scientific">Labrys wisconsinensis</name>
    <dbReference type="NCBI Taxonomy" id="425677"/>
    <lineage>
        <taxon>Bacteria</taxon>
        <taxon>Pseudomonadati</taxon>
        <taxon>Pseudomonadota</taxon>
        <taxon>Alphaproteobacteria</taxon>
        <taxon>Hyphomicrobiales</taxon>
        <taxon>Xanthobacteraceae</taxon>
        <taxon>Labrys</taxon>
    </lineage>
</organism>
<comment type="cofactor">
    <cofactor evidence="1">
        <name>Zn(2+)</name>
        <dbReference type="ChEBI" id="CHEBI:29105"/>
    </cofactor>
</comment>